<proteinExistence type="predicted"/>
<dbReference type="OrthoDB" id="9809206at2"/>
<gene>
    <name evidence="7" type="ORF">OB69_13510</name>
</gene>
<name>A0A0L8AJ30_9BACT</name>
<keyword evidence="4" id="KW-1133">Transmembrane helix</keyword>
<dbReference type="RefSeq" id="WP_053224268.1">
    <property type="nucleotide sequence ID" value="NZ_JSVA01000015.1"/>
</dbReference>
<dbReference type="InterPro" id="IPR006685">
    <property type="entry name" value="MscS_channel_2nd"/>
</dbReference>
<dbReference type="SUPFAM" id="SSF50182">
    <property type="entry name" value="Sm-like ribonucleoproteins"/>
    <property type="match status" value="1"/>
</dbReference>
<sequence>MRTITNKMKAPFLTSILNLSGGIFLKTVKPFKTGDFIEINGEIGSVTSSNWINSEIKTIDGEKVLVDNSQFIFGTLNNLSNKNIIRLDLKLNVCYSENMSDVKEAINTFLKEHTNILKSPKSRIIVTKLHENYVELKVSPWCLLDHFLELDYKLEAALHNYLIEKGFKMPISKEAFIQVRETA</sequence>
<evidence type="ECO:0000313" key="7">
    <source>
        <dbReference type="EMBL" id="KOF02242.1"/>
    </source>
</evidence>
<keyword evidence="8" id="KW-1185">Reference proteome</keyword>
<keyword evidence="3" id="KW-0812">Transmembrane</keyword>
<organism evidence="7 8">
    <name type="scientific">Roseivirga seohaensis subsp. aquiponti</name>
    <dbReference type="NCBI Taxonomy" id="1566026"/>
    <lineage>
        <taxon>Bacteria</taxon>
        <taxon>Pseudomonadati</taxon>
        <taxon>Bacteroidota</taxon>
        <taxon>Cytophagia</taxon>
        <taxon>Cytophagales</taxon>
        <taxon>Roseivirgaceae</taxon>
        <taxon>Roseivirga</taxon>
    </lineage>
</organism>
<evidence type="ECO:0000256" key="4">
    <source>
        <dbReference type="ARBA" id="ARBA00022989"/>
    </source>
</evidence>
<keyword evidence="5" id="KW-0472">Membrane</keyword>
<dbReference type="PANTHER" id="PTHR30221:SF1">
    <property type="entry name" value="SMALL-CONDUCTANCE MECHANOSENSITIVE CHANNEL"/>
    <property type="match status" value="1"/>
</dbReference>
<dbReference type="SUPFAM" id="SSF82689">
    <property type="entry name" value="Mechanosensitive channel protein MscS (YggB), C-terminal domain"/>
    <property type="match status" value="1"/>
</dbReference>
<dbReference type="EMBL" id="JSVA01000015">
    <property type="protein sequence ID" value="KOF02242.1"/>
    <property type="molecule type" value="Genomic_DNA"/>
</dbReference>
<dbReference type="GO" id="GO:0005886">
    <property type="term" value="C:plasma membrane"/>
    <property type="evidence" value="ECO:0007669"/>
    <property type="project" value="UniProtKB-SubCell"/>
</dbReference>
<comment type="subcellular location">
    <subcellularLocation>
        <location evidence="1">Cell membrane</location>
        <topology evidence="1">Multi-pass membrane protein</topology>
    </subcellularLocation>
</comment>
<dbReference type="PANTHER" id="PTHR30221">
    <property type="entry name" value="SMALL-CONDUCTANCE MECHANOSENSITIVE CHANNEL"/>
    <property type="match status" value="1"/>
</dbReference>
<dbReference type="AlphaFoldDB" id="A0A0L8AJ30"/>
<keyword evidence="2" id="KW-1003">Cell membrane</keyword>
<dbReference type="PATRIC" id="fig|1566026.4.peg.1005"/>
<dbReference type="InterPro" id="IPR010920">
    <property type="entry name" value="LSM_dom_sf"/>
</dbReference>
<dbReference type="Pfam" id="PF00924">
    <property type="entry name" value="MS_channel_2nd"/>
    <property type="match status" value="1"/>
</dbReference>
<dbReference type="Gene3D" id="2.30.30.60">
    <property type="match status" value="1"/>
</dbReference>
<comment type="caution">
    <text evidence="7">The sequence shown here is derived from an EMBL/GenBank/DDBJ whole genome shotgun (WGS) entry which is preliminary data.</text>
</comment>
<dbReference type="InterPro" id="IPR045275">
    <property type="entry name" value="MscS_archaea/bacteria_type"/>
</dbReference>
<dbReference type="Proteomes" id="UP000036908">
    <property type="component" value="Unassembled WGS sequence"/>
</dbReference>
<feature type="domain" description="Mechanosensitive ion channel MscS" evidence="6">
    <location>
        <begin position="15"/>
        <end position="80"/>
    </location>
</feature>
<dbReference type="GO" id="GO:0008381">
    <property type="term" value="F:mechanosensitive monoatomic ion channel activity"/>
    <property type="evidence" value="ECO:0007669"/>
    <property type="project" value="InterPro"/>
</dbReference>
<evidence type="ECO:0000313" key="8">
    <source>
        <dbReference type="Proteomes" id="UP000036908"/>
    </source>
</evidence>
<evidence type="ECO:0000256" key="3">
    <source>
        <dbReference type="ARBA" id="ARBA00022692"/>
    </source>
</evidence>
<evidence type="ECO:0000256" key="1">
    <source>
        <dbReference type="ARBA" id="ARBA00004651"/>
    </source>
</evidence>
<dbReference type="Gene3D" id="3.30.70.100">
    <property type="match status" value="1"/>
</dbReference>
<dbReference type="InterPro" id="IPR023408">
    <property type="entry name" value="MscS_beta-dom_sf"/>
</dbReference>
<dbReference type="InterPro" id="IPR011066">
    <property type="entry name" value="MscS_channel_C_sf"/>
</dbReference>
<evidence type="ECO:0000256" key="5">
    <source>
        <dbReference type="ARBA" id="ARBA00023136"/>
    </source>
</evidence>
<accession>A0A0L8AJ30</accession>
<protein>
    <recommendedName>
        <fullName evidence="6">Mechanosensitive ion channel MscS domain-containing protein</fullName>
    </recommendedName>
</protein>
<evidence type="ECO:0000259" key="6">
    <source>
        <dbReference type="Pfam" id="PF00924"/>
    </source>
</evidence>
<reference evidence="8" key="1">
    <citation type="submission" date="2014-11" db="EMBL/GenBank/DDBJ databases">
        <title>Genome sequencing of Roseivirga sp. D-25.</title>
        <authorList>
            <person name="Selvaratnam C."/>
            <person name="Thevarajoo S."/>
            <person name="Goh K.M."/>
            <person name="Eee R."/>
            <person name="Chan K.-G."/>
            <person name="Chong C.S."/>
        </authorList>
    </citation>
    <scope>NUCLEOTIDE SEQUENCE [LARGE SCALE GENOMIC DNA]</scope>
    <source>
        <strain evidence="8">D-25</strain>
    </source>
</reference>
<evidence type="ECO:0000256" key="2">
    <source>
        <dbReference type="ARBA" id="ARBA00022475"/>
    </source>
</evidence>